<organism evidence="2 3">
    <name type="scientific">Nannocystis pusilla</name>
    <dbReference type="NCBI Taxonomy" id="889268"/>
    <lineage>
        <taxon>Bacteria</taxon>
        <taxon>Pseudomonadati</taxon>
        <taxon>Myxococcota</taxon>
        <taxon>Polyangia</taxon>
        <taxon>Nannocystales</taxon>
        <taxon>Nannocystaceae</taxon>
        <taxon>Nannocystis</taxon>
    </lineage>
</organism>
<gene>
    <name evidence="2" type="ORF">OV079_52340</name>
</gene>
<evidence type="ECO:0000256" key="1">
    <source>
        <dbReference type="SAM" id="MobiDB-lite"/>
    </source>
</evidence>
<dbReference type="Proteomes" id="UP001150924">
    <property type="component" value="Unassembled WGS sequence"/>
</dbReference>
<evidence type="ECO:0000313" key="3">
    <source>
        <dbReference type="Proteomes" id="UP001150924"/>
    </source>
</evidence>
<keyword evidence="3" id="KW-1185">Reference proteome</keyword>
<dbReference type="EMBL" id="JAPNKE010000002">
    <property type="protein sequence ID" value="MCY1013979.1"/>
    <property type="molecule type" value="Genomic_DNA"/>
</dbReference>
<reference evidence="2" key="1">
    <citation type="submission" date="2022-11" db="EMBL/GenBank/DDBJ databases">
        <title>Minimal conservation of predation-associated metabolite biosynthetic gene clusters underscores biosynthetic potential of Myxococcota including descriptions for ten novel species: Archangium lansinium sp. nov., Myxococcus landrumus sp. nov., Nannocystis bai.</title>
        <authorList>
            <person name="Ahearne A."/>
            <person name="Stevens C."/>
            <person name="Phillips K."/>
        </authorList>
    </citation>
    <scope>NUCLEOTIDE SEQUENCE</scope>
    <source>
        <strain evidence="2">Na p29</strain>
    </source>
</reference>
<feature type="region of interest" description="Disordered" evidence="1">
    <location>
        <begin position="150"/>
        <end position="177"/>
    </location>
</feature>
<proteinExistence type="predicted"/>
<accession>A0A9X3J4L1</accession>
<comment type="caution">
    <text evidence="2">The sequence shown here is derived from an EMBL/GenBank/DDBJ whole genome shotgun (WGS) entry which is preliminary data.</text>
</comment>
<dbReference type="AntiFam" id="ANF00226">
    <property type="entry name" value="Shadow ORF (opposite pknB)"/>
</dbReference>
<protein>
    <submittedName>
        <fullName evidence="2">Uncharacterized protein</fullName>
    </submittedName>
</protein>
<sequence length="234" mass="26221">MTRQVDGRWRGVVGRAREAEVQHLDRAVVAHHHVGRLEVAVHETRAMGRLEPAAGADERRHDRAPRPVLLRPRVEGRAAHELHGDEHLAVVLADLVDRDDVGVLQAGHRLGLAHQSAARQRQVAHRLAEQHLDRDLAIEEVVVGRVDHPHPAATDEAQDLEAPDLHRRRPAREQGPLDQLLVDRVVARRRPRQRPREGVALADGGLRRGLTPGLFRVRVCLEGGHRNDRPRQCG</sequence>
<dbReference type="AlphaFoldDB" id="A0A9X3J4L1"/>
<name>A0A9X3J4L1_9BACT</name>
<evidence type="ECO:0000313" key="2">
    <source>
        <dbReference type="EMBL" id="MCY1013979.1"/>
    </source>
</evidence>